<dbReference type="InterPro" id="IPR001208">
    <property type="entry name" value="MCM_dom"/>
</dbReference>
<dbReference type="GeneID" id="39729422"/>
<dbReference type="GO" id="GO:0042555">
    <property type="term" value="C:MCM complex"/>
    <property type="evidence" value="ECO:0007669"/>
    <property type="project" value="TreeGrafter"/>
</dbReference>
<dbReference type="GO" id="GO:0005634">
    <property type="term" value="C:nucleus"/>
    <property type="evidence" value="ECO:0007669"/>
    <property type="project" value="UniProtKB-SubCell"/>
</dbReference>
<comment type="caution">
    <text evidence="7">The sequence shown here is derived from an EMBL/GenBank/DDBJ whole genome shotgun (WGS) entry which is preliminary data.</text>
</comment>
<evidence type="ECO:0000256" key="1">
    <source>
        <dbReference type="ARBA" id="ARBA00022741"/>
    </source>
</evidence>
<dbReference type="GO" id="GO:0017116">
    <property type="term" value="F:single-stranded DNA helicase activity"/>
    <property type="evidence" value="ECO:0007669"/>
    <property type="project" value="TreeGrafter"/>
</dbReference>
<dbReference type="Gene3D" id="3.40.50.300">
    <property type="entry name" value="P-loop containing nucleotide triphosphate hydrolases"/>
    <property type="match status" value="1"/>
</dbReference>
<evidence type="ECO:0000256" key="2">
    <source>
        <dbReference type="ARBA" id="ARBA00022840"/>
    </source>
</evidence>
<dbReference type="OrthoDB" id="331858at2759"/>
<proteinExistence type="inferred from homology"/>
<dbReference type="Pfam" id="PF00493">
    <property type="entry name" value="MCM"/>
    <property type="match status" value="1"/>
</dbReference>
<dbReference type="SUPFAM" id="SSF52540">
    <property type="entry name" value="P-loop containing nucleoside triphosphate hydrolases"/>
    <property type="match status" value="1"/>
</dbReference>
<dbReference type="EC" id="3.6.4.12" evidence="7"/>
<keyword evidence="7" id="KW-0378">Hydrolase</keyword>
<dbReference type="SUPFAM" id="SSF50249">
    <property type="entry name" value="Nucleic acid-binding proteins"/>
    <property type="match status" value="1"/>
</dbReference>
<evidence type="ECO:0000313" key="7">
    <source>
        <dbReference type="EMBL" id="CRG93194.1"/>
    </source>
</evidence>
<reference evidence="7" key="1">
    <citation type="submission" date="2015-04" db="EMBL/GenBank/DDBJ databases">
        <authorList>
            <consortium name="Pathogen Informatics"/>
        </authorList>
    </citation>
    <scope>NUCLEOTIDE SEQUENCE [LARGE SCALE GENOMIC DNA]</scope>
    <source>
        <strain evidence="7">8A</strain>
    </source>
</reference>
<gene>
    <name evidence="7" type="primary">MCM9</name>
    <name evidence="7" type="ORF">PGAL8A_00089800</name>
</gene>
<dbReference type="InterPro" id="IPR041562">
    <property type="entry name" value="MCM_lid"/>
</dbReference>
<dbReference type="InterPro" id="IPR027417">
    <property type="entry name" value="P-loop_NTPase"/>
</dbReference>
<dbReference type="AlphaFoldDB" id="A0A1J1GQ79"/>
<dbReference type="OMA" id="CCIDEFC"/>
<dbReference type="RefSeq" id="XP_028526016.1">
    <property type="nucleotide sequence ID" value="XM_028671533.1"/>
</dbReference>
<keyword evidence="3 4" id="KW-0238">DNA-binding</keyword>
<dbReference type="GO" id="GO:0000724">
    <property type="term" value="P:double-strand break repair via homologous recombination"/>
    <property type="evidence" value="ECO:0007669"/>
    <property type="project" value="TreeGrafter"/>
</dbReference>
<dbReference type="Proteomes" id="UP000220797">
    <property type="component" value="Unassembled WGS sequence"/>
</dbReference>
<dbReference type="PRINTS" id="PR01657">
    <property type="entry name" value="MCMFAMILY"/>
</dbReference>
<dbReference type="VEuPathDB" id="PlasmoDB:PGAL8A_00089800"/>
<dbReference type="InterPro" id="IPR031327">
    <property type="entry name" value="MCM"/>
</dbReference>
<sequence>MFLSSSDSSIFSDNDSTSSNKNEYAFNSEENIKNVKSFNKIIIKLFLKNRKYYEQIKHIALTYLSKIEDIEFYSVQKIDKGRNEHIHNFYFDTYDAIEYGENELIYYMQNSFHKFIDVINNYSIPFFFRLIFINCYFEFLHNEELKKKYNYEFNNKYNLSSINDSSKEIDSITRTYDNFLSNNEYEENYIFNGNKEKKLVHEDKNKYEYKDENGNMDNYKDESENDDEKKKRKKKKDDIFFYDFIDYDFNKDKKVLEEIDMYSACLIKGLLYSYKHSSFLKDLNIKLKVNNCLKIIFDKHNIKIKCRVINIPYIHDIYVNYLQEIENKHIGKFISIEGIITRVGEKKILEECKKYRCMKCDNIIQKKAIPEMYYNTQTIFVCPNYYINTNIPYEESELIPKKMNKRYQKKNYMRDTKNNKYPFKKKCNGTNFELIESEIRRVDYQEIKIRETSKTNIPHSITVVLLENLVGRYNPGKKVIINGIVLRRWKKMYKDIRCEAELFIEANNIEIKKLENIKCKEISLDDDFAKRINIINKACIDDGITNLNREEKYLENFLEKNSLSNNVNESKNNPSLNEKNMYISDFNIPVNNVEKLFERYWLLFKNNKIEGKRYICESICPNLYNCKLSKMSLLLVLIGGNKTNEYDSFYNENNKWKKYFDKNYENKNNYMEIDKNSIYENLCKRKIEKNNKKKKKHKKRKGKISQDNYDKRTLCHLLLVGDPGTGKSQLLKEVQKLSNICMNVSGMFCTTAGLTCAAIKEGNTFMLESGALVLADNGVCCIDEFCLMKNENKNAIHEAMEQLTISVAKGGIVDKLNCRCTIIGASNFELNRNVKGNIASSENKVLILNLSYALLSRFDLVVITEDNNKIDSKVADYVLSQDFETNTRNHINENTMKKKDTGCYIHEENKNSLSKLSYSMNNPELNSYYSSFSSQHSNRKIIWPCEKIKEYIYYVKNSFFPNFDKNAKLILITYYSNLRKYNDGDNGTTIRTMESLIRLSEAHSKLIFNNSVFADDVINIILLVEFSLRGYQIAIKTNSNNILIARTGIIENLNELLETYNKNSNNFHSLDDVLFNNSLYTYFKKILLEKLNLKETNGNIHKIE</sequence>
<feature type="region of interest" description="Disordered" evidence="5">
    <location>
        <begin position="1"/>
        <end position="22"/>
    </location>
</feature>
<name>A0A1J1GQ79_PLAGA</name>
<dbReference type="Pfam" id="PF17207">
    <property type="entry name" value="MCM_OB"/>
    <property type="match status" value="1"/>
</dbReference>
<dbReference type="SMART" id="SM00350">
    <property type="entry name" value="MCM"/>
    <property type="match status" value="1"/>
</dbReference>
<dbReference type="PANTHER" id="PTHR11630:SF48">
    <property type="entry name" value="DNA HELICASE MCM9"/>
    <property type="match status" value="1"/>
</dbReference>
<keyword evidence="1 4" id="KW-0547">Nucleotide-binding</keyword>
<feature type="compositionally biased region" description="Basic and acidic residues" evidence="5">
    <location>
        <begin position="209"/>
        <end position="222"/>
    </location>
</feature>
<evidence type="ECO:0000256" key="5">
    <source>
        <dbReference type="SAM" id="MobiDB-lite"/>
    </source>
</evidence>
<comment type="similarity">
    <text evidence="4">Belongs to the MCM family.</text>
</comment>
<evidence type="ECO:0000256" key="4">
    <source>
        <dbReference type="RuleBase" id="RU004070"/>
    </source>
</evidence>
<feature type="domain" description="MCM C-terminal AAA(+) ATPase" evidence="6">
    <location>
        <begin position="615"/>
        <end position="878"/>
    </location>
</feature>
<evidence type="ECO:0000256" key="3">
    <source>
        <dbReference type="ARBA" id="ARBA00023125"/>
    </source>
</evidence>
<dbReference type="InterPro" id="IPR033762">
    <property type="entry name" value="MCM_OB"/>
</dbReference>
<dbReference type="PANTHER" id="PTHR11630">
    <property type="entry name" value="DNA REPLICATION LICENSING FACTOR MCM FAMILY MEMBER"/>
    <property type="match status" value="1"/>
</dbReference>
<dbReference type="Gene3D" id="2.40.50.140">
    <property type="entry name" value="Nucleic acid-binding proteins"/>
    <property type="match status" value="1"/>
</dbReference>
<evidence type="ECO:0000259" key="6">
    <source>
        <dbReference type="PROSITE" id="PS50051"/>
    </source>
</evidence>
<dbReference type="EMBL" id="CVMV01000014">
    <property type="protein sequence ID" value="CRG93194.1"/>
    <property type="molecule type" value="Genomic_DNA"/>
</dbReference>
<dbReference type="GO" id="GO:0016887">
    <property type="term" value="F:ATP hydrolysis activity"/>
    <property type="evidence" value="ECO:0007669"/>
    <property type="project" value="RHEA"/>
</dbReference>
<evidence type="ECO:0000313" key="8">
    <source>
        <dbReference type="Proteomes" id="UP000220797"/>
    </source>
</evidence>
<keyword evidence="2 4" id="KW-0067">ATP-binding</keyword>
<dbReference type="GO" id="GO:0005524">
    <property type="term" value="F:ATP binding"/>
    <property type="evidence" value="ECO:0007669"/>
    <property type="project" value="UniProtKB-KW"/>
</dbReference>
<keyword evidence="8" id="KW-1185">Reference proteome</keyword>
<dbReference type="PROSITE" id="PS50051">
    <property type="entry name" value="MCM_2"/>
    <property type="match status" value="1"/>
</dbReference>
<keyword evidence="7" id="KW-0347">Helicase</keyword>
<feature type="region of interest" description="Disordered" evidence="5">
    <location>
        <begin position="209"/>
        <end position="228"/>
    </location>
</feature>
<protein>
    <submittedName>
        <fullName evidence="7">DNA helicase MCM9, putative</fullName>
        <ecNumber evidence="7">3.6.4.12</ecNumber>
    </submittedName>
</protein>
<dbReference type="Pfam" id="PF17855">
    <property type="entry name" value="MCM_lid"/>
    <property type="match status" value="1"/>
</dbReference>
<feature type="compositionally biased region" description="Low complexity" evidence="5">
    <location>
        <begin position="1"/>
        <end position="19"/>
    </location>
</feature>
<dbReference type="InterPro" id="IPR012340">
    <property type="entry name" value="NA-bd_OB-fold"/>
</dbReference>
<accession>A0A1J1GQ79</accession>
<dbReference type="GO" id="GO:0003697">
    <property type="term" value="F:single-stranded DNA binding"/>
    <property type="evidence" value="ECO:0007669"/>
    <property type="project" value="TreeGrafter"/>
</dbReference>
<organism evidence="7 8">
    <name type="scientific">Plasmodium gallinaceum</name>
    <dbReference type="NCBI Taxonomy" id="5849"/>
    <lineage>
        <taxon>Eukaryota</taxon>
        <taxon>Sar</taxon>
        <taxon>Alveolata</taxon>
        <taxon>Apicomplexa</taxon>
        <taxon>Aconoidasida</taxon>
        <taxon>Haemosporida</taxon>
        <taxon>Plasmodiidae</taxon>
        <taxon>Plasmodium</taxon>
        <taxon>Plasmodium (Haemamoeba)</taxon>
    </lineage>
</organism>